<accession>A0A067JXQ3</accession>
<gene>
    <name evidence="2" type="ORF">JCGZ_25175</name>
</gene>
<dbReference type="EMBL" id="KK915068">
    <property type="protein sequence ID" value="KDP24775.1"/>
    <property type="molecule type" value="Genomic_DNA"/>
</dbReference>
<dbReference type="AlphaFoldDB" id="A0A067JXQ3"/>
<reference evidence="2 3" key="1">
    <citation type="journal article" date="2014" name="PLoS ONE">
        <title>Global Analysis of Gene Expression Profiles in Physic Nut (Jatropha curcas L.) Seedlings Exposed to Salt Stress.</title>
        <authorList>
            <person name="Zhang L."/>
            <person name="Zhang C."/>
            <person name="Wu P."/>
            <person name="Chen Y."/>
            <person name="Li M."/>
            <person name="Jiang H."/>
            <person name="Wu G."/>
        </authorList>
    </citation>
    <scope>NUCLEOTIDE SEQUENCE [LARGE SCALE GENOMIC DNA]</scope>
    <source>
        <strain evidence="3">cv. GZQX0401</strain>
        <tissue evidence="2">Young leaves</tissue>
    </source>
</reference>
<protein>
    <submittedName>
        <fullName evidence="2">Uncharacterized protein</fullName>
    </submittedName>
</protein>
<organism evidence="2 3">
    <name type="scientific">Jatropha curcas</name>
    <name type="common">Barbados nut</name>
    <dbReference type="NCBI Taxonomy" id="180498"/>
    <lineage>
        <taxon>Eukaryota</taxon>
        <taxon>Viridiplantae</taxon>
        <taxon>Streptophyta</taxon>
        <taxon>Embryophyta</taxon>
        <taxon>Tracheophyta</taxon>
        <taxon>Spermatophyta</taxon>
        <taxon>Magnoliopsida</taxon>
        <taxon>eudicotyledons</taxon>
        <taxon>Gunneridae</taxon>
        <taxon>Pentapetalae</taxon>
        <taxon>rosids</taxon>
        <taxon>fabids</taxon>
        <taxon>Malpighiales</taxon>
        <taxon>Euphorbiaceae</taxon>
        <taxon>Crotonoideae</taxon>
        <taxon>Jatropheae</taxon>
        <taxon>Jatropha</taxon>
    </lineage>
</organism>
<keyword evidence="3" id="KW-1185">Reference proteome</keyword>
<sequence length="178" mass="20347">MVISPPKLDRRNWREGDTRKVKKSRLKVSSPAVSTGNGENCRKIALHGVALLLTRFLLVSSSVSAKRDYRWLPPIVLFNLELWLAGFGGRGPEIGEEGGRRTLAGCVHRKRRELPENSFARCRATSNAIPSRFKLCFRKTRLQMASSHCALQFRAMARRLWWPEAGDRRRGREENVFT</sequence>
<evidence type="ECO:0000256" key="1">
    <source>
        <dbReference type="SAM" id="MobiDB-lite"/>
    </source>
</evidence>
<evidence type="ECO:0000313" key="2">
    <source>
        <dbReference type="EMBL" id="KDP24775.1"/>
    </source>
</evidence>
<feature type="region of interest" description="Disordered" evidence="1">
    <location>
        <begin position="11"/>
        <end position="35"/>
    </location>
</feature>
<proteinExistence type="predicted"/>
<evidence type="ECO:0000313" key="3">
    <source>
        <dbReference type="Proteomes" id="UP000027138"/>
    </source>
</evidence>
<dbReference type="Proteomes" id="UP000027138">
    <property type="component" value="Unassembled WGS sequence"/>
</dbReference>
<name>A0A067JXQ3_JATCU</name>